<proteinExistence type="predicted"/>
<comment type="caution">
    <text evidence="1">The sequence shown here is derived from an EMBL/GenBank/DDBJ whole genome shotgun (WGS) entry which is preliminary data.</text>
</comment>
<keyword evidence="2" id="KW-1185">Reference proteome</keyword>
<evidence type="ECO:0000313" key="2">
    <source>
        <dbReference type="Proteomes" id="UP001138989"/>
    </source>
</evidence>
<gene>
    <name evidence="1" type="ORF">K7H17_09430</name>
</gene>
<evidence type="ECO:0000313" key="1">
    <source>
        <dbReference type="EMBL" id="MCD1608083.1"/>
    </source>
</evidence>
<organism evidence="1 2">
    <name type="scientific">Stutzerimonas kunmingensis</name>
    <dbReference type="NCBI Taxonomy" id="1211807"/>
    <lineage>
        <taxon>Bacteria</taxon>
        <taxon>Pseudomonadati</taxon>
        <taxon>Pseudomonadota</taxon>
        <taxon>Gammaproteobacteria</taxon>
        <taxon>Pseudomonadales</taxon>
        <taxon>Pseudomonadaceae</taxon>
        <taxon>Stutzerimonas</taxon>
    </lineage>
</organism>
<name>A0A9X1N356_9GAMM</name>
<protein>
    <submittedName>
        <fullName evidence="1">Uncharacterized protein</fullName>
    </submittedName>
</protein>
<accession>A0A9X1N356</accession>
<dbReference type="RefSeq" id="WP_146032420.1">
    <property type="nucleotide sequence ID" value="NZ_JAINWF010000004.1"/>
</dbReference>
<reference evidence="1" key="1">
    <citation type="submission" date="2021-08" db="EMBL/GenBank/DDBJ databases">
        <title>Isolation and characterization of neutrophilic mixotrophic iron-oxidizing bacteria from deep-sea hydrothermal vents.</title>
        <authorList>
            <person name="He Y."/>
        </authorList>
    </citation>
    <scope>NUCLEOTIDE SEQUENCE</scope>
    <source>
        <strain evidence="1">IOP_13</strain>
    </source>
</reference>
<dbReference type="AlphaFoldDB" id="A0A9X1N356"/>
<dbReference type="EMBL" id="JAINWF010000004">
    <property type="protein sequence ID" value="MCD1608083.1"/>
    <property type="molecule type" value="Genomic_DNA"/>
</dbReference>
<dbReference type="Proteomes" id="UP001138989">
    <property type="component" value="Unassembled WGS sequence"/>
</dbReference>
<sequence length="86" mass="9120">MTEESDQGGNGADFAVIREIDTYRVGCAPTSPLWEHDSTFIFVGSSLPTGMAVISTAAMHAHPALGAQQFQEICPPPAAIRRTAMS</sequence>